<keyword evidence="1" id="KW-0229">DNA integration</keyword>
<keyword evidence="2" id="KW-0238">DNA-binding</keyword>
<evidence type="ECO:0000256" key="3">
    <source>
        <dbReference type="ARBA" id="ARBA00023172"/>
    </source>
</evidence>
<dbReference type="InterPro" id="IPR006119">
    <property type="entry name" value="Resolv_N"/>
</dbReference>
<dbReference type="SUPFAM" id="SSF53041">
    <property type="entry name" value="Resolvase-like"/>
    <property type="match status" value="1"/>
</dbReference>
<dbReference type="InterPro" id="IPR050639">
    <property type="entry name" value="SSR_resolvase"/>
</dbReference>
<dbReference type="PROSITE" id="PS51736">
    <property type="entry name" value="RECOMBINASES_3"/>
    <property type="match status" value="1"/>
</dbReference>
<name>X1R1U5_9ZZZZ</name>
<dbReference type="PANTHER" id="PTHR30461">
    <property type="entry name" value="DNA-INVERTASE FROM LAMBDOID PROPHAGE"/>
    <property type="match status" value="1"/>
</dbReference>
<evidence type="ECO:0000256" key="2">
    <source>
        <dbReference type="ARBA" id="ARBA00023125"/>
    </source>
</evidence>
<dbReference type="CDD" id="cd00338">
    <property type="entry name" value="Ser_Recombinase"/>
    <property type="match status" value="1"/>
</dbReference>
<dbReference type="EMBL" id="BARW01012936">
    <property type="protein sequence ID" value="GAI74503.1"/>
    <property type="molecule type" value="Genomic_DNA"/>
</dbReference>
<dbReference type="SMART" id="SM00857">
    <property type="entry name" value="Resolvase"/>
    <property type="match status" value="1"/>
</dbReference>
<dbReference type="PANTHER" id="PTHR30461:SF23">
    <property type="entry name" value="DNA RECOMBINASE-RELATED"/>
    <property type="match status" value="1"/>
</dbReference>
<protein>
    <recommendedName>
        <fullName evidence="4">Resolvase/invertase-type recombinase catalytic domain-containing protein</fullName>
    </recommendedName>
</protein>
<comment type="caution">
    <text evidence="5">The sequence shown here is derived from an EMBL/GenBank/DDBJ whole genome shotgun (WGS) entry which is preliminary data.</text>
</comment>
<feature type="non-terminal residue" evidence="5">
    <location>
        <position position="1"/>
    </location>
</feature>
<evidence type="ECO:0000256" key="1">
    <source>
        <dbReference type="ARBA" id="ARBA00022908"/>
    </source>
</evidence>
<reference evidence="5" key="1">
    <citation type="journal article" date="2014" name="Front. Microbiol.">
        <title>High frequency of phylogenetically diverse reductive dehalogenase-homologous genes in deep subseafloor sedimentary metagenomes.</title>
        <authorList>
            <person name="Kawai M."/>
            <person name="Futagami T."/>
            <person name="Toyoda A."/>
            <person name="Takaki Y."/>
            <person name="Nishi S."/>
            <person name="Hori S."/>
            <person name="Arai W."/>
            <person name="Tsubouchi T."/>
            <person name="Morono Y."/>
            <person name="Uchiyama I."/>
            <person name="Ito T."/>
            <person name="Fujiyama A."/>
            <person name="Inagaki F."/>
            <person name="Takami H."/>
        </authorList>
    </citation>
    <scope>NUCLEOTIDE SEQUENCE</scope>
    <source>
        <strain evidence="5">Expedition CK06-06</strain>
    </source>
</reference>
<evidence type="ECO:0000313" key="5">
    <source>
        <dbReference type="EMBL" id="GAI74503.1"/>
    </source>
</evidence>
<dbReference type="InterPro" id="IPR006118">
    <property type="entry name" value="Recombinase_CS"/>
</dbReference>
<proteinExistence type="predicted"/>
<accession>X1R1U5</accession>
<dbReference type="GO" id="GO:0000150">
    <property type="term" value="F:DNA strand exchange activity"/>
    <property type="evidence" value="ECO:0007669"/>
    <property type="project" value="InterPro"/>
</dbReference>
<dbReference type="GO" id="GO:0015074">
    <property type="term" value="P:DNA integration"/>
    <property type="evidence" value="ECO:0007669"/>
    <property type="project" value="UniProtKB-KW"/>
</dbReference>
<dbReference type="Pfam" id="PF00239">
    <property type="entry name" value="Resolvase"/>
    <property type="match status" value="1"/>
</dbReference>
<gene>
    <name evidence="5" type="ORF">S12H4_24052</name>
</gene>
<dbReference type="InterPro" id="IPR036162">
    <property type="entry name" value="Resolvase-like_N_sf"/>
</dbReference>
<feature type="domain" description="Resolvase/invertase-type recombinase catalytic" evidence="4">
    <location>
        <begin position="7"/>
        <end position="157"/>
    </location>
</feature>
<dbReference type="AlphaFoldDB" id="X1R1U5"/>
<dbReference type="PROSITE" id="PS00397">
    <property type="entry name" value="RECOMBINASES_1"/>
    <property type="match status" value="1"/>
</dbReference>
<feature type="non-terminal residue" evidence="5">
    <location>
        <position position="175"/>
    </location>
</feature>
<keyword evidence="3" id="KW-0233">DNA recombination</keyword>
<evidence type="ECO:0000259" key="4">
    <source>
        <dbReference type="PROSITE" id="PS51736"/>
    </source>
</evidence>
<organism evidence="5">
    <name type="scientific">marine sediment metagenome</name>
    <dbReference type="NCBI Taxonomy" id="412755"/>
    <lineage>
        <taxon>unclassified sequences</taxon>
        <taxon>metagenomes</taxon>
        <taxon>ecological metagenomes</taxon>
    </lineage>
</organism>
<dbReference type="GO" id="GO:0003677">
    <property type="term" value="F:DNA binding"/>
    <property type="evidence" value="ECO:0007669"/>
    <property type="project" value="UniProtKB-KW"/>
</dbReference>
<dbReference type="Gene3D" id="3.40.50.1390">
    <property type="entry name" value="Resolvase, N-terminal catalytic domain"/>
    <property type="match status" value="1"/>
</dbReference>
<sequence>GGGEMKKVVGYCRVSTENQKEEKTILVQEQNIKDYAKKDNYKLVKIFSDEAISGGSELENRPGLSSLFSFVEANEDIEAIVIFKLDRLARDLYIQEHLIKKLDLLEIKLISINEPDLDSKDPMRKAFRQFMGIVSELEKAFITMRLSSGRIFKAQKGGYAGGATCLGYITENNEL</sequence>